<dbReference type="PANTHER" id="PTHR10876:SF0">
    <property type="entry name" value="ZINC FINGER PROTEIN ZPR1"/>
    <property type="match status" value="1"/>
</dbReference>
<dbReference type="EMBL" id="JWZX01003273">
    <property type="protein sequence ID" value="KOO22489.1"/>
    <property type="molecule type" value="Genomic_DNA"/>
</dbReference>
<dbReference type="InterPro" id="IPR042451">
    <property type="entry name" value="ZPR1_A/B_dom"/>
</dbReference>
<name>A0A0M0J7D2_9EUKA</name>
<comment type="caution">
    <text evidence="7">The sequence shown here is derived from an EMBL/GenBank/DDBJ whole genome shotgun (WGS) entry which is preliminary data.</text>
</comment>
<sequence length="274" mass="30163">MLPSDESTAPSAPTVPPAQPASLEEIYRSPLEVAAKAELARAGTKGQVPASFGYKLSIGHQEIDRIVDEVESIYSSLLLTGTEWIGVGQIGNMLVQLNDWYEDYDEFEDACGGSFEEFLGTLPQSEIRRNEQDKPELKVLLPDPDAPPTLMTLRVEQSTDLWRVLFKSGAAAVRIPHLEFEIGADSKRRIDTVYNHINNAIWNLSSHMRGAQAEAGAEFTAEHIAILDTVEKLEALLDVNEPFIIVVDDPTGASRFKPDDGIEVDESDPTSIDQ</sequence>
<evidence type="ECO:0000259" key="6">
    <source>
        <dbReference type="SMART" id="SM00709"/>
    </source>
</evidence>
<accession>A0A0M0J7D2</accession>
<dbReference type="GO" id="GO:0005634">
    <property type="term" value="C:nucleus"/>
    <property type="evidence" value="ECO:0007669"/>
    <property type="project" value="TreeGrafter"/>
</dbReference>
<dbReference type="InterPro" id="IPR056180">
    <property type="entry name" value="ZPR1_jr_dom"/>
</dbReference>
<gene>
    <name evidence="7" type="ORF">Ctob_000311</name>
</gene>
<evidence type="ECO:0000313" key="7">
    <source>
        <dbReference type="EMBL" id="KOO22489.1"/>
    </source>
</evidence>
<keyword evidence="8" id="KW-1185">Reference proteome</keyword>
<feature type="domain" description="Zinc finger ZPR1-type" evidence="6">
    <location>
        <begin position="111"/>
        <end position="258"/>
    </location>
</feature>
<keyword evidence="3" id="KW-0863">Zinc-finger</keyword>
<comment type="similarity">
    <text evidence="1">Belongs to the ZPR1 family.</text>
</comment>
<evidence type="ECO:0000256" key="2">
    <source>
        <dbReference type="ARBA" id="ARBA00022723"/>
    </source>
</evidence>
<dbReference type="OrthoDB" id="308464at2759"/>
<dbReference type="Proteomes" id="UP000037460">
    <property type="component" value="Unassembled WGS sequence"/>
</dbReference>
<evidence type="ECO:0000313" key="8">
    <source>
        <dbReference type="Proteomes" id="UP000037460"/>
    </source>
</evidence>
<dbReference type="SMART" id="SM00709">
    <property type="entry name" value="Zpr1"/>
    <property type="match status" value="1"/>
</dbReference>
<evidence type="ECO:0000256" key="1">
    <source>
        <dbReference type="ARBA" id="ARBA00008354"/>
    </source>
</evidence>
<evidence type="ECO:0000256" key="5">
    <source>
        <dbReference type="SAM" id="MobiDB-lite"/>
    </source>
</evidence>
<evidence type="ECO:0000256" key="4">
    <source>
        <dbReference type="ARBA" id="ARBA00022833"/>
    </source>
</evidence>
<dbReference type="Gene3D" id="2.60.120.1040">
    <property type="entry name" value="ZPR1, A/B domain"/>
    <property type="match status" value="1"/>
</dbReference>
<protein>
    <submittedName>
        <fullName evidence="7">Soh1-like protein</fullName>
    </submittedName>
</protein>
<reference evidence="8" key="1">
    <citation type="journal article" date="2015" name="PLoS Genet.">
        <title>Genome Sequence and Transcriptome Analyses of Chrysochromulina tobin: Metabolic Tools for Enhanced Algal Fitness in the Prominent Order Prymnesiales (Haptophyceae).</title>
        <authorList>
            <person name="Hovde B.T."/>
            <person name="Deodato C.R."/>
            <person name="Hunsperger H.M."/>
            <person name="Ryken S.A."/>
            <person name="Yost W."/>
            <person name="Jha R.K."/>
            <person name="Patterson J."/>
            <person name="Monnat R.J. Jr."/>
            <person name="Barlow S.B."/>
            <person name="Starkenburg S.R."/>
            <person name="Cattolico R.A."/>
        </authorList>
    </citation>
    <scope>NUCLEOTIDE SEQUENCE</scope>
    <source>
        <strain evidence="8">CCMP291</strain>
    </source>
</reference>
<dbReference type="InterPro" id="IPR004457">
    <property type="entry name" value="Znf_ZPR1"/>
</dbReference>
<dbReference type="GO" id="GO:0008270">
    <property type="term" value="F:zinc ion binding"/>
    <property type="evidence" value="ECO:0007669"/>
    <property type="project" value="UniProtKB-KW"/>
</dbReference>
<organism evidence="7 8">
    <name type="scientific">Chrysochromulina tobinii</name>
    <dbReference type="NCBI Taxonomy" id="1460289"/>
    <lineage>
        <taxon>Eukaryota</taxon>
        <taxon>Haptista</taxon>
        <taxon>Haptophyta</taxon>
        <taxon>Prymnesiophyceae</taxon>
        <taxon>Prymnesiales</taxon>
        <taxon>Chrysochromulinaceae</taxon>
        <taxon>Chrysochromulina</taxon>
    </lineage>
</organism>
<dbReference type="PANTHER" id="PTHR10876">
    <property type="entry name" value="ZINC FINGER PROTEIN ZPR1"/>
    <property type="match status" value="1"/>
</dbReference>
<dbReference type="Pfam" id="PF22794">
    <property type="entry name" value="jr-ZPR1"/>
    <property type="match status" value="1"/>
</dbReference>
<proteinExistence type="inferred from homology"/>
<keyword evidence="4" id="KW-0862">Zinc</keyword>
<dbReference type="InterPro" id="IPR040141">
    <property type="entry name" value="ZPR1"/>
</dbReference>
<keyword evidence="2" id="KW-0479">Metal-binding</keyword>
<evidence type="ECO:0000256" key="3">
    <source>
        <dbReference type="ARBA" id="ARBA00022771"/>
    </source>
</evidence>
<dbReference type="AlphaFoldDB" id="A0A0M0J7D2"/>
<feature type="region of interest" description="Disordered" evidence="5">
    <location>
        <begin position="1"/>
        <end position="21"/>
    </location>
</feature>